<sequence length="64" mass="7073">MTNALDTNEEMILKVLEDSDEPLRPGDVAETTGIDNKLVSKSLASLKKKGLVCSPKRCYYDITN</sequence>
<dbReference type="Proteomes" id="UP001185015">
    <property type="component" value="Unassembled WGS sequence"/>
</dbReference>
<dbReference type="AlphaFoldDB" id="A0AA90TX95"/>
<dbReference type="SUPFAM" id="SSF46785">
    <property type="entry name" value="Winged helix' DNA-binding domain"/>
    <property type="match status" value="1"/>
</dbReference>
<organism evidence="2 3">
    <name type="scientific">Methanococcoides alaskense</name>
    <dbReference type="NCBI Taxonomy" id="325778"/>
    <lineage>
        <taxon>Archaea</taxon>
        <taxon>Methanobacteriati</taxon>
        <taxon>Methanobacteriota</taxon>
        <taxon>Stenosarchaea group</taxon>
        <taxon>Methanomicrobia</taxon>
        <taxon>Methanosarcinales</taxon>
        <taxon>Methanosarcinaceae</taxon>
        <taxon>Methanococcoides</taxon>
    </lineage>
</organism>
<dbReference type="GO" id="GO:0003700">
    <property type="term" value="F:DNA-binding transcription factor activity"/>
    <property type="evidence" value="ECO:0007669"/>
    <property type="project" value="InterPro"/>
</dbReference>
<dbReference type="CDD" id="cd00090">
    <property type="entry name" value="HTH_ARSR"/>
    <property type="match status" value="1"/>
</dbReference>
<dbReference type="EMBL" id="JAVDQI010000001">
    <property type="protein sequence ID" value="MDR6221790.1"/>
    <property type="molecule type" value="Genomic_DNA"/>
</dbReference>
<proteinExistence type="predicted"/>
<dbReference type="InterPro" id="IPR001845">
    <property type="entry name" value="HTH_ArsR_DNA-bd_dom"/>
</dbReference>
<name>A0AA90TX95_9EURY</name>
<evidence type="ECO:0000313" key="2">
    <source>
        <dbReference type="EMBL" id="MDR6221790.1"/>
    </source>
</evidence>
<dbReference type="Pfam" id="PF01022">
    <property type="entry name" value="HTH_5"/>
    <property type="match status" value="1"/>
</dbReference>
<dbReference type="InterPro" id="IPR011991">
    <property type="entry name" value="ArsR-like_HTH"/>
</dbReference>
<accession>A0AA90TX95</accession>
<feature type="domain" description="HTH arsR-type" evidence="1">
    <location>
        <begin position="12"/>
        <end position="52"/>
    </location>
</feature>
<gene>
    <name evidence="2" type="ORF">J2750_000222</name>
</gene>
<dbReference type="RefSeq" id="WP_270096386.1">
    <property type="nucleotide sequence ID" value="NZ_JAQFFK010000003.1"/>
</dbReference>
<dbReference type="InterPro" id="IPR036390">
    <property type="entry name" value="WH_DNA-bd_sf"/>
</dbReference>
<comment type="caution">
    <text evidence="2">The sequence shown here is derived from an EMBL/GenBank/DDBJ whole genome shotgun (WGS) entry which is preliminary data.</text>
</comment>
<dbReference type="Gene3D" id="1.10.10.10">
    <property type="entry name" value="Winged helix-like DNA-binding domain superfamily/Winged helix DNA-binding domain"/>
    <property type="match status" value="1"/>
</dbReference>
<evidence type="ECO:0000259" key="1">
    <source>
        <dbReference type="Pfam" id="PF01022"/>
    </source>
</evidence>
<keyword evidence="3" id="KW-1185">Reference proteome</keyword>
<reference evidence="2 3" key="1">
    <citation type="submission" date="2023-07" db="EMBL/GenBank/DDBJ databases">
        <title>Genomic Encyclopedia of Type Strains, Phase IV (KMG-IV): sequencing the most valuable type-strain genomes for metagenomic binning, comparative biology and taxonomic classification.</title>
        <authorList>
            <person name="Goeker M."/>
        </authorList>
    </citation>
    <scope>NUCLEOTIDE SEQUENCE [LARGE SCALE GENOMIC DNA]</scope>
    <source>
        <strain evidence="2 3">DSM 17273</strain>
    </source>
</reference>
<protein>
    <submittedName>
        <fullName evidence="2">Mn-dependent DtxR family transcriptional regulator</fullName>
    </submittedName>
</protein>
<dbReference type="InterPro" id="IPR036388">
    <property type="entry name" value="WH-like_DNA-bd_sf"/>
</dbReference>
<evidence type="ECO:0000313" key="3">
    <source>
        <dbReference type="Proteomes" id="UP001185015"/>
    </source>
</evidence>